<protein>
    <submittedName>
        <fullName evidence="2">Uncharacterized protein</fullName>
    </submittedName>
</protein>
<evidence type="ECO:0000256" key="1">
    <source>
        <dbReference type="ARBA" id="ARBA00022679"/>
    </source>
</evidence>
<dbReference type="EMBL" id="CAJNNW010020397">
    <property type="protein sequence ID" value="CAE8666188.1"/>
    <property type="molecule type" value="Genomic_DNA"/>
</dbReference>
<comment type="caution">
    <text evidence="2">The sequence shown here is derived from an EMBL/GenBank/DDBJ whole genome shotgun (WGS) entry which is preliminary data.</text>
</comment>
<dbReference type="InterPro" id="IPR051706">
    <property type="entry name" value="Glycosyltransferase_domain"/>
</dbReference>
<sequence>AETSQATSDEPDRLVVELRSRAAALRAELQAVEAASAAAGAEQPQLLHHRPSWSLLGGAEGAEEVLRELGTQDQDFEAVLQDHAELQVGPIGSYNHWDRRECAVGNPEEWRARCAKYMKDISGSADIPKVIHQIWVGPKEPPCLWIDTFRIDYLEANPDWKFELWSDDQVATLPMFNEKIYTEEKLWQCKADVLRLEFLWHHGGVYVDADMISVGNKSLNSIIELGKETGFVIAYEPDTKDKPYSILGNSVIACTPHHPLILMLILFLKQTYHQKRHVVDVFAVTGPVMYTKCLVDCNMPISIADQQLLYPAFHFVPNPDAIDFSRFPDCLMFQFGYTCSGLEGYVKRRNRCRKPRSCPFHAKTTLMSSYRQIPTASEAELYGQVPVGISYLQDLLESPPGASDILLDNGIGVFVTNGELVQMEGLRRDLPGFVDGLRSQIWDVMLFGAEWSTGSDEVVLFNVPPGGRPRNAMVCGLVMNAGGSRDFELVRSVLSSCITEKGFDPSSVFDAADRLSVWFGAQKFEGTLAEARIWKSILALFRLTCLLAGHDPPLNFDRHEVHGNIVKGWLDGRLAFEMVSESNGGIMFRSWNDDNSPNCEMKSNGSRVEWMKVFYNHQVVFEGQDKPLP</sequence>
<dbReference type="GO" id="GO:0051999">
    <property type="term" value="P:mannosyl-inositol phosphorylceramide biosynthetic process"/>
    <property type="evidence" value="ECO:0007669"/>
    <property type="project" value="TreeGrafter"/>
</dbReference>
<dbReference type="Proteomes" id="UP000626109">
    <property type="component" value="Unassembled WGS sequence"/>
</dbReference>
<proteinExistence type="predicted"/>
<feature type="non-terminal residue" evidence="2">
    <location>
        <position position="629"/>
    </location>
</feature>
<dbReference type="GO" id="GO:0000030">
    <property type="term" value="F:mannosyltransferase activity"/>
    <property type="evidence" value="ECO:0007669"/>
    <property type="project" value="TreeGrafter"/>
</dbReference>
<name>A0A813J2Z5_POLGL</name>
<gene>
    <name evidence="2" type="ORF">PGLA2088_LOCUS16186</name>
</gene>
<evidence type="ECO:0000313" key="3">
    <source>
        <dbReference type="Proteomes" id="UP000626109"/>
    </source>
</evidence>
<dbReference type="SUPFAM" id="SSF53448">
    <property type="entry name" value="Nucleotide-diphospho-sugar transferases"/>
    <property type="match status" value="1"/>
</dbReference>
<dbReference type="InterPro" id="IPR029044">
    <property type="entry name" value="Nucleotide-diphossugar_trans"/>
</dbReference>
<reference evidence="2" key="1">
    <citation type="submission" date="2021-02" db="EMBL/GenBank/DDBJ databases">
        <authorList>
            <person name="Dougan E. K."/>
            <person name="Rhodes N."/>
            <person name="Thang M."/>
            <person name="Chan C."/>
        </authorList>
    </citation>
    <scope>NUCLEOTIDE SEQUENCE</scope>
</reference>
<dbReference type="PANTHER" id="PTHR32385:SF15">
    <property type="entry name" value="INOSITOL PHOSPHOCERAMIDE MANNOSYLTRANSFERASE 1"/>
    <property type="match status" value="1"/>
</dbReference>
<dbReference type="AlphaFoldDB" id="A0A813J2Z5"/>
<evidence type="ECO:0000313" key="2">
    <source>
        <dbReference type="EMBL" id="CAE8666188.1"/>
    </source>
</evidence>
<accession>A0A813J2Z5</accession>
<dbReference type="Pfam" id="PF04488">
    <property type="entry name" value="Gly_transf_sug"/>
    <property type="match status" value="1"/>
</dbReference>
<dbReference type="GO" id="GO:0016020">
    <property type="term" value="C:membrane"/>
    <property type="evidence" value="ECO:0007669"/>
    <property type="project" value="GOC"/>
</dbReference>
<keyword evidence="1" id="KW-0808">Transferase</keyword>
<dbReference type="InterPro" id="IPR007577">
    <property type="entry name" value="GlycoTrfase_DXD_sugar-bd_CS"/>
</dbReference>
<organism evidence="2 3">
    <name type="scientific">Polarella glacialis</name>
    <name type="common">Dinoflagellate</name>
    <dbReference type="NCBI Taxonomy" id="89957"/>
    <lineage>
        <taxon>Eukaryota</taxon>
        <taxon>Sar</taxon>
        <taxon>Alveolata</taxon>
        <taxon>Dinophyceae</taxon>
        <taxon>Suessiales</taxon>
        <taxon>Suessiaceae</taxon>
        <taxon>Polarella</taxon>
    </lineage>
</organism>
<dbReference type="Gene3D" id="3.90.550.20">
    <property type="match status" value="1"/>
</dbReference>
<dbReference type="PANTHER" id="PTHR32385">
    <property type="entry name" value="MANNOSYL PHOSPHORYLINOSITOL CERAMIDE SYNTHASE"/>
    <property type="match status" value="1"/>
</dbReference>